<protein>
    <recommendedName>
        <fullName evidence="1">Protein ApaG</fullName>
    </recommendedName>
</protein>
<dbReference type="InterPro" id="IPR007474">
    <property type="entry name" value="ApaG_domain"/>
</dbReference>
<evidence type="ECO:0000256" key="1">
    <source>
        <dbReference type="ARBA" id="ARBA00017693"/>
    </source>
</evidence>
<proteinExistence type="inferred from homology"/>
<dbReference type="Pfam" id="PF04379">
    <property type="entry name" value="DUF525"/>
    <property type="match status" value="1"/>
</dbReference>
<organism evidence="3">
    <name type="scientific">mine drainage metagenome</name>
    <dbReference type="NCBI Taxonomy" id="410659"/>
    <lineage>
        <taxon>unclassified sequences</taxon>
        <taxon>metagenomes</taxon>
        <taxon>ecological metagenomes</taxon>
    </lineage>
</organism>
<name>A0A1J5SB31_9ZZZZ</name>
<evidence type="ECO:0000259" key="2">
    <source>
        <dbReference type="PROSITE" id="PS51087"/>
    </source>
</evidence>
<dbReference type="PANTHER" id="PTHR47191:SF2">
    <property type="entry name" value="OS05G0170800 PROTEIN"/>
    <property type="match status" value="1"/>
</dbReference>
<comment type="caution">
    <text evidence="3">The sequence shown here is derived from an EMBL/GenBank/DDBJ whole genome shotgun (WGS) entry which is preliminary data.</text>
</comment>
<dbReference type="InterPro" id="IPR036767">
    <property type="entry name" value="ApaG_sf"/>
</dbReference>
<dbReference type="AlphaFoldDB" id="A0A1J5SB31"/>
<dbReference type="EMBL" id="MLJW01000084">
    <property type="protein sequence ID" value="OIR01397.1"/>
    <property type="molecule type" value="Genomic_DNA"/>
</dbReference>
<reference evidence="3" key="1">
    <citation type="submission" date="2016-10" db="EMBL/GenBank/DDBJ databases">
        <title>Sequence of Gallionella enrichment culture.</title>
        <authorList>
            <person name="Poehlein A."/>
            <person name="Muehling M."/>
            <person name="Daniel R."/>
        </authorList>
    </citation>
    <scope>NUCLEOTIDE SEQUENCE</scope>
</reference>
<dbReference type="PROSITE" id="PS51087">
    <property type="entry name" value="APAG"/>
    <property type="match status" value="1"/>
</dbReference>
<dbReference type="InterPro" id="IPR023065">
    <property type="entry name" value="Uncharacterised_ApaG"/>
</dbReference>
<dbReference type="Gene3D" id="2.60.40.1470">
    <property type="entry name" value="ApaG domain"/>
    <property type="match status" value="1"/>
</dbReference>
<feature type="domain" description="ApaG" evidence="2">
    <location>
        <begin position="3"/>
        <end position="127"/>
    </location>
</feature>
<evidence type="ECO:0000313" key="3">
    <source>
        <dbReference type="EMBL" id="OIR01397.1"/>
    </source>
</evidence>
<dbReference type="SUPFAM" id="SSF110069">
    <property type="entry name" value="ApaG-like"/>
    <property type="match status" value="1"/>
</dbReference>
<sequence length="127" mass="14120">MEDPSHYRIKISVQVRYLADQSDEADNRHVFAYTITLANEGEHAVQLLSRHWIINDANNHVQEVKGKGVVGEQPVIRPGQSFEYTSGTVLATQVGTMSGSYQMQVVDGGEFSVPIPQFVLSVPRVLH</sequence>
<accession>A0A1J5SB31</accession>
<dbReference type="PANTHER" id="PTHR47191">
    <property type="entry name" value="OS05G0170800 PROTEIN"/>
    <property type="match status" value="1"/>
</dbReference>
<gene>
    <name evidence="3" type="primary">apaG_5</name>
    <name evidence="3" type="ORF">GALL_164870</name>
</gene>
<dbReference type="HAMAP" id="MF_00791">
    <property type="entry name" value="ApaG"/>
    <property type="match status" value="1"/>
</dbReference>
<dbReference type="InterPro" id="IPR050718">
    <property type="entry name" value="ApaG-like"/>
</dbReference>
<dbReference type="NCBIfam" id="NF003967">
    <property type="entry name" value="PRK05461.1"/>
    <property type="match status" value="1"/>
</dbReference>